<dbReference type="AlphaFoldDB" id="A0AAE0NW61"/>
<proteinExistence type="predicted"/>
<evidence type="ECO:0000256" key="1">
    <source>
        <dbReference type="SAM" id="Phobius"/>
    </source>
</evidence>
<keyword evidence="3" id="KW-1185">Reference proteome</keyword>
<comment type="caution">
    <text evidence="2">The sequence shown here is derived from an EMBL/GenBank/DDBJ whole genome shotgun (WGS) entry which is preliminary data.</text>
</comment>
<reference evidence="2" key="1">
    <citation type="journal article" date="2023" name="Mol. Phylogenet. Evol.">
        <title>Genome-scale phylogeny and comparative genomics of the fungal order Sordariales.</title>
        <authorList>
            <person name="Hensen N."/>
            <person name="Bonometti L."/>
            <person name="Westerberg I."/>
            <person name="Brannstrom I.O."/>
            <person name="Guillou S."/>
            <person name="Cros-Aarteil S."/>
            <person name="Calhoun S."/>
            <person name="Haridas S."/>
            <person name="Kuo A."/>
            <person name="Mondo S."/>
            <person name="Pangilinan J."/>
            <person name="Riley R."/>
            <person name="LaButti K."/>
            <person name="Andreopoulos B."/>
            <person name="Lipzen A."/>
            <person name="Chen C."/>
            <person name="Yan M."/>
            <person name="Daum C."/>
            <person name="Ng V."/>
            <person name="Clum A."/>
            <person name="Steindorff A."/>
            <person name="Ohm R.A."/>
            <person name="Martin F."/>
            <person name="Silar P."/>
            <person name="Natvig D.O."/>
            <person name="Lalanne C."/>
            <person name="Gautier V."/>
            <person name="Ament-Velasquez S.L."/>
            <person name="Kruys A."/>
            <person name="Hutchinson M.I."/>
            <person name="Powell A.J."/>
            <person name="Barry K."/>
            <person name="Miller A.N."/>
            <person name="Grigoriev I.V."/>
            <person name="Debuchy R."/>
            <person name="Gladieux P."/>
            <person name="Hiltunen Thoren M."/>
            <person name="Johannesson H."/>
        </authorList>
    </citation>
    <scope>NUCLEOTIDE SEQUENCE</scope>
    <source>
        <strain evidence="2">FGSC 1904</strain>
    </source>
</reference>
<evidence type="ECO:0000313" key="3">
    <source>
        <dbReference type="Proteomes" id="UP001281003"/>
    </source>
</evidence>
<name>A0AAE0NW61_SORBR</name>
<dbReference type="Proteomes" id="UP001281003">
    <property type="component" value="Unassembled WGS sequence"/>
</dbReference>
<organism evidence="2 3">
    <name type="scientific">Sordaria brevicollis</name>
    <dbReference type="NCBI Taxonomy" id="83679"/>
    <lineage>
        <taxon>Eukaryota</taxon>
        <taxon>Fungi</taxon>
        <taxon>Dikarya</taxon>
        <taxon>Ascomycota</taxon>
        <taxon>Pezizomycotina</taxon>
        <taxon>Sordariomycetes</taxon>
        <taxon>Sordariomycetidae</taxon>
        <taxon>Sordariales</taxon>
        <taxon>Sordariaceae</taxon>
        <taxon>Sordaria</taxon>
    </lineage>
</organism>
<protein>
    <submittedName>
        <fullName evidence="2">Uncharacterized protein</fullName>
    </submittedName>
</protein>
<keyword evidence="1" id="KW-1133">Transmembrane helix</keyword>
<sequence length="124" mass="13997">MGASPMRKKSHKFPCAFSFFEWPLPTIWRLEVVEEEAGASMQIITIRSCEIRRRAVVAEIAAAAGWNGLWIFVTLWRSSDDINTYPRLTQGISGGPKSQRTRSLSMIPLSHRMMPVSFSVLTVL</sequence>
<keyword evidence="1" id="KW-0812">Transmembrane</keyword>
<reference evidence="2" key="2">
    <citation type="submission" date="2023-07" db="EMBL/GenBank/DDBJ databases">
        <authorList>
            <consortium name="Lawrence Berkeley National Laboratory"/>
            <person name="Haridas S."/>
            <person name="Hensen N."/>
            <person name="Bonometti L."/>
            <person name="Westerberg I."/>
            <person name="Brannstrom I.O."/>
            <person name="Guillou S."/>
            <person name="Cros-Aarteil S."/>
            <person name="Calhoun S."/>
            <person name="Kuo A."/>
            <person name="Mondo S."/>
            <person name="Pangilinan J."/>
            <person name="Riley R."/>
            <person name="LaButti K."/>
            <person name="Andreopoulos B."/>
            <person name="Lipzen A."/>
            <person name="Chen C."/>
            <person name="Yanf M."/>
            <person name="Daum C."/>
            <person name="Ng V."/>
            <person name="Clum A."/>
            <person name="Steindorff A."/>
            <person name="Ohm R."/>
            <person name="Martin F."/>
            <person name="Silar P."/>
            <person name="Natvig D."/>
            <person name="Lalanne C."/>
            <person name="Gautier V."/>
            <person name="Ament-velasquez S.L."/>
            <person name="Kruys A."/>
            <person name="Hutchinson M.I."/>
            <person name="Powell A.J."/>
            <person name="Barry K."/>
            <person name="Miller A.N."/>
            <person name="Grigoriev I.V."/>
            <person name="Debuchy R."/>
            <person name="Gladieux P."/>
            <person name="Thoren M.H."/>
            <person name="Johannesson H."/>
        </authorList>
    </citation>
    <scope>NUCLEOTIDE SEQUENCE</scope>
    <source>
        <strain evidence="2">FGSC 1904</strain>
    </source>
</reference>
<accession>A0AAE0NW61</accession>
<evidence type="ECO:0000313" key="2">
    <source>
        <dbReference type="EMBL" id="KAK3388847.1"/>
    </source>
</evidence>
<feature type="transmembrane region" description="Helical" evidence="1">
    <location>
        <begin position="56"/>
        <end position="76"/>
    </location>
</feature>
<dbReference type="EMBL" id="JAUTDP010000014">
    <property type="protein sequence ID" value="KAK3388847.1"/>
    <property type="molecule type" value="Genomic_DNA"/>
</dbReference>
<gene>
    <name evidence="2" type="ORF">B0T20DRAFT_397176</name>
</gene>
<keyword evidence="1" id="KW-0472">Membrane</keyword>